<dbReference type="KEGG" id="cpb:Cphamn1_1981"/>
<organism evidence="2">
    <name type="scientific">Chlorobium phaeobacteroides (strain BS1)</name>
    <dbReference type="NCBI Taxonomy" id="331678"/>
    <lineage>
        <taxon>Bacteria</taxon>
        <taxon>Pseudomonadati</taxon>
        <taxon>Chlorobiota</taxon>
        <taxon>Chlorobiia</taxon>
        <taxon>Chlorobiales</taxon>
        <taxon>Chlorobiaceae</taxon>
        <taxon>Chlorobium/Pelodictyon group</taxon>
        <taxon>Chlorobium</taxon>
    </lineage>
</organism>
<reference evidence="2" key="1">
    <citation type="submission" date="2008-06" db="EMBL/GenBank/DDBJ databases">
        <title>Complete sequence of Chlorobium phaeobacteroides BS1.</title>
        <authorList>
            <consortium name="US DOE Joint Genome Institute"/>
            <person name="Lucas S."/>
            <person name="Copeland A."/>
            <person name="Lapidus A."/>
            <person name="Glavina del Rio T."/>
            <person name="Dalin E."/>
            <person name="Tice H."/>
            <person name="Bruce D."/>
            <person name="Goodwin L."/>
            <person name="Pitluck S."/>
            <person name="Schmutz J."/>
            <person name="Larimer F."/>
            <person name="Land M."/>
            <person name="Hauser L."/>
            <person name="Kyrpides N."/>
            <person name="Ovchinnikova G."/>
            <person name="Li T."/>
            <person name="Liu Z."/>
            <person name="Zhao F."/>
            <person name="Overmann J."/>
            <person name="Bryant D.A."/>
            <person name="Richardson P."/>
        </authorList>
    </citation>
    <scope>NUCLEOTIDE SEQUENCE [LARGE SCALE GENOMIC DNA]</scope>
    <source>
        <strain evidence="2">BS1</strain>
    </source>
</reference>
<name>B3EMF3_CHLPB</name>
<dbReference type="AlphaFoldDB" id="B3EMF3"/>
<proteinExistence type="predicted"/>
<accession>B3EMF3</accession>
<dbReference type="EMBL" id="CP001101">
    <property type="protein sequence ID" value="ACE04892.1"/>
    <property type="molecule type" value="Genomic_DNA"/>
</dbReference>
<feature type="region of interest" description="Disordered" evidence="1">
    <location>
        <begin position="1"/>
        <end position="43"/>
    </location>
</feature>
<dbReference type="HOGENOM" id="CLU_2153849_0_0_10"/>
<protein>
    <submittedName>
        <fullName evidence="2">Alpha-2-HS-glycoprotein</fullName>
    </submittedName>
</protein>
<evidence type="ECO:0000313" key="2">
    <source>
        <dbReference type="EMBL" id="ACE04892.1"/>
    </source>
</evidence>
<gene>
    <name evidence="2" type="ordered locus">Cphamn1_1981</name>
</gene>
<sequence length="111" mass="12679">MDSRVRHGNDKKERHGGDKKERHGGDKKERHGGDKKERHGNDRRWVVMPSRVIIRILHTVKYEHPFHGVIRYPSSQSVMPDVIRHPCGFGGKEWIPVSGTGMTGRESHAAL</sequence>
<evidence type="ECO:0000256" key="1">
    <source>
        <dbReference type="SAM" id="MobiDB-lite"/>
    </source>
</evidence>